<evidence type="ECO:0000313" key="1">
    <source>
        <dbReference type="EMBL" id="SMP43371.1"/>
    </source>
</evidence>
<dbReference type="Proteomes" id="UP001158067">
    <property type="component" value="Unassembled WGS sequence"/>
</dbReference>
<accession>A0ABY1PUJ6</accession>
<reference evidence="1 2" key="1">
    <citation type="submission" date="2017-05" db="EMBL/GenBank/DDBJ databases">
        <authorList>
            <person name="Varghese N."/>
            <person name="Submissions S."/>
        </authorList>
    </citation>
    <scope>NUCLEOTIDE SEQUENCE [LARGE SCALE GENOMIC DNA]</scope>
    <source>
        <strain evidence="1 2">DSM 25457</strain>
    </source>
</reference>
<name>A0ABY1PUJ6_9BACT</name>
<comment type="caution">
    <text evidence="1">The sequence shown here is derived from an EMBL/GenBank/DDBJ whole genome shotgun (WGS) entry which is preliminary data.</text>
</comment>
<evidence type="ECO:0000313" key="2">
    <source>
        <dbReference type="Proteomes" id="UP001158067"/>
    </source>
</evidence>
<dbReference type="EMBL" id="FXUG01000001">
    <property type="protein sequence ID" value="SMP43371.1"/>
    <property type="molecule type" value="Genomic_DNA"/>
</dbReference>
<protein>
    <submittedName>
        <fullName evidence="1">Uncharacterized protein</fullName>
    </submittedName>
</protein>
<organism evidence="1 2">
    <name type="scientific">Neorhodopirellula lusitana</name>
    <dbReference type="NCBI Taxonomy" id="445327"/>
    <lineage>
        <taxon>Bacteria</taxon>
        <taxon>Pseudomonadati</taxon>
        <taxon>Planctomycetota</taxon>
        <taxon>Planctomycetia</taxon>
        <taxon>Pirellulales</taxon>
        <taxon>Pirellulaceae</taxon>
        <taxon>Neorhodopirellula</taxon>
    </lineage>
</organism>
<sequence>MIEQSSEGGFRLSRADSGFLTEVEGWQKLGMPLFHQTPSPFVLVRQPDDHWQDGWQAFNWNQFGVYRHHFFKRV</sequence>
<gene>
    <name evidence="1" type="ORF">SAMN06265222_101929</name>
</gene>
<keyword evidence="2" id="KW-1185">Reference proteome</keyword>
<proteinExistence type="predicted"/>